<accession>A0A9P3BI24</accession>
<evidence type="ECO:0000256" key="5">
    <source>
        <dbReference type="ARBA" id="ARBA00023274"/>
    </source>
</evidence>
<dbReference type="RefSeq" id="XP_043162288.1">
    <property type="nucleotide sequence ID" value="XM_043306353.1"/>
</dbReference>
<name>A0A9P3BI24_9EURO</name>
<keyword evidence="4" id="KW-0496">Mitochondrion</keyword>
<evidence type="ECO:0000256" key="6">
    <source>
        <dbReference type="ARBA" id="ARBA00035183"/>
    </source>
</evidence>
<evidence type="ECO:0000256" key="3">
    <source>
        <dbReference type="ARBA" id="ARBA00022980"/>
    </source>
</evidence>
<comment type="caution">
    <text evidence="8">The sequence shown here is derived from an EMBL/GenBank/DDBJ whole genome shotgun (WGS) entry which is preliminary data.</text>
</comment>
<evidence type="ECO:0000313" key="8">
    <source>
        <dbReference type="EMBL" id="GIJ91542.1"/>
    </source>
</evidence>
<organism evidence="8 9">
    <name type="scientific">Aspergillus pseudoviridinutans</name>
    <dbReference type="NCBI Taxonomy" id="1517512"/>
    <lineage>
        <taxon>Eukaryota</taxon>
        <taxon>Fungi</taxon>
        <taxon>Dikarya</taxon>
        <taxon>Ascomycota</taxon>
        <taxon>Pezizomycotina</taxon>
        <taxon>Eurotiomycetes</taxon>
        <taxon>Eurotiomycetidae</taxon>
        <taxon>Eurotiales</taxon>
        <taxon>Aspergillaceae</taxon>
        <taxon>Aspergillus</taxon>
        <taxon>Aspergillus subgen. Fumigati</taxon>
    </lineage>
</organism>
<dbReference type="OrthoDB" id="6220758at2759"/>
<keyword evidence="9" id="KW-1185">Reference proteome</keyword>
<protein>
    <recommendedName>
        <fullName evidence="6">Large ribosomal subunit protein mL50</fullName>
    </recommendedName>
</protein>
<feature type="region of interest" description="Disordered" evidence="7">
    <location>
        <begin position="78"/>
        <end position="128"/>
    </location>
</feature>
<dbReference type="GO" id="GO:1990904">
    <property type="term" value="C:ribonucleoprotein complex"/>
    <property type="evidence" value="ECO:0007669"/>
    <property type="project" value="UniProtKB-KW"/>
</dbReference>
<comment type="similarity">
    <text evidence="2">Belongs to the mitochondrion-specific ribosomal protein mL50 family.</text>
</comment>
<evidence type="ECO:0000256" key="4">
    <source>
        <dbReference type="ARBA" id="ARBA00023128"/>
    </source>
</evidence>
<dbReference type="GO" id="GO:0005840">
    <property type="term" value="C:ribosome"/>
    <property type="evidence" value="ECO:0007669"/>
    <property type="project" value="UniProtKB-KW"/>
</dbReference>
<dbReference type="Proteomes" id="UP001043456">
    <property type="component" value="Unassembled WGS sequence"/>
</dbReference>
<dbReference type="Pfam" id="PF10501">
    <property type="entry name" value="Ribosomal_L50"/>
    <property type="match status" value="1"/>
</dbReference>
<gene>
    <name evidence="8" type="ORF">Asppvi_010509</name>
</gene>
<evidence type="ECO:0000256" key="1">
    <source>
        <dbReference type="ARBA" id="ARBA00004173"/>
    </source>
</evidence>
<dbReference type="GO" id="GO:0005739">
    <property type="term" value="C:mitochondrion"/>
    <property type="evidence" value="ECO:0007669"/>
    <property type="project" value="UniProtKB-SubCell"/>
</dbReference>
<dbReference type="InterPro" id="IPR018305">
    <property type="entry name" value="Ribosomal_m50"/>
</dbReference>
<dbReference type="GeneID" id="67009119"/>
<comment type="subcellular location">
    <subcellularLocation>
        <location evidence="1">Mitochondrion</location>
    </subcellularLocation>
</comment>
<sequence>MKLFQRLWIVNNFRNASAMRQSLRLLNLEVSPLQGSRSLYVCSICRQDVRPRPVVVRQFLRNASNAAPLTERVRRKIWGTDNPPGLKDPYGGEGVLERKWKKQPGQQEEEPARESTEALESQSEDVLPDTYEPATTWEGLPRVGHLGKWSDLPPTEADVFNPFMLKKKLTKEGHLYLAAHQAAVELCLMHALKKPLTKICDVVEHEKPVFKMIWKCKIDPNAESQWGQSLVYPDDEAKDVLVYIFEQIGGGADTTAAPAEEEVQEDAETEEYEEIVEDSISQAPAPPFFGYHSVQDKGFLSLSLNDPETKFAFLKRLSQLSGHYFPDPVMHSISTVKQAVEYLEGVVNPKPTKLADQLANNPELQHLPNVKLFTKRQTALHKDEELGRKKIIESELRARGLVE</sequence>
<evidence type="ECO:0000313" key="9">
    <source>
        <dbReference type="Proteomes" id="UP001043456"/>
    </source>
</evidence>
<evidence type="ECO:0000256" key="2">
    <source>
        <dbReference type="ARBA" id="ARBA00008860"/>
    </source>
</evidence>
<proteinExistence type="inferred from homology"/>
<keyword evidence="3" id="KW-0689">Ribosomal protein</keyword>
<reference evidence="8 9" key="1">
    <citation type="submission" date="2018-10" db="EMBL/GenBank/DDBJ databases">
        <title>Pan-genome distribution and transcriptional activeness of fungal secondary metabolism genes in Aspergillus section Fumigati.</title>
        <authorList>
            <person name="Takahashi H."/>
            <person name="Umemura M."/>
            <person name="Ninomiya A."/>
            <person name="Kusuya Y."/>
            <person name="Urayama S."/>
            <person name="Shimizu M."/>
            <person name="Watanabe A."/>
            <person name="Kamei K."/>
            <person name="Yaguchi T."/>
            <person name="Hagiwara D."/>
        </authorList>
    </citation>
    <scope>NUCLEOTIDE SEQUENCE [LARGE SCALE GENOMIC DNA]</scope>
    <source>
        <strain evidence="8 9">IFM 55266</strain>
    </source>
</reference>
<keyword evidence="5" id="KW-0687">Ribonucleoprotein</keyword>
<dbReference type="EMBL" id="BHVY01000008">
    <property type="protein sequence ID" value="GIJ91542.1"/>
    <property type="molecule type" value="Genomic_DNA"/>
</dbReference>
<evidence type="ECO:0000256" key="7">
    <source>
        <dbReference type="SAM" id="MobiDB-lite"/>
    </source>
</evidence>
<dbReference type="AlphaFoldDB" id="A0A9P3BI24"/>